<evidence type="ECO:0000313" key="1">
    <source>
        <dbReference type="EMBL" id="ASF46158.1"/>
    </source>
</evidence>
<protein>
    <submittedName>
        <fullName evidence="1">Nucleotidyltransferase</fullName>
    </submittedName>
</protein>
<name>A0A1Z4BXZ7_9GAMM</name>
<dbReference type="PANTHER" id="PTHR34817:SF1">
    <property type="entry name" value="NUCLEOTIDYLTRANSFERASE"/>
    <property type="match status" value="1"/>
</dbReference>
<organism evidence="1 2">
    <name type="scientific">Methylovulum psychrotolerans</name>
    <dbReference type="NCBI Taxonomy" id="1704499"/>
    <lineage>
        <taxon>Bacteria</taxon>
        <taxon>Pseudomonadati</taxon>
        <taxon>Pseudomonadota</taxon>
        <taxon>Gammaproteobacteria</taxon>
        <taxon>Methylococcales</taxon>
        <taxon>Methylococcaceae</taxon>
        <taxon>Methylovulum</taxon>
    </lineage>
</organism>
<keyword evidence="1" id="KW-0808">Transferase</keyword>
<dbReference type="EMBL" id="CP022129">
    <property type="protein sequence ID" value="ASF46158.1"/>
    <property type="molecule type" value="Genomic_DNA"/>
</dbReference>
<dbReference type="Proteomes" id="UP000197019">
    <property type="component" value="Chromosome"/>
</dbReference>
<proteinExistence type="predicted"/>
<dbReference type="AlphaFoldDB" id="A0A1Z4BXZ7"/>
<dbReference type="Pfam" id="PF10127">
    <property type="entry name" value="RlaP"/>
    <property type="match status" value="1"/>
</dbReference>
<dbReference type="OrthoDB" id="243791at2"/>
<dbReference type="InterPro" id="IPR018775">
    <property type="entry name" value="RlaP"/>
</dbReference>
<dbReference type="KEGG" id="mpsy:CEK71_08710"/>
<keyword evidence="2" id="KW-1185">Reference proteome</keyword>
<evidence type="ECO:0000313" key="2">
    <source>
        <dbReference type="Proteomes" id="UP000197019"/>
    </source>
</evidence>
<sequence>MTLSIADLKQQNLIVLDTLSGSRAYGLDTPQSDTDLRGVFILPAERYFGFTYTEQVCSERNDHVYYELGKYMKLLAKNNPSSIELLFAPQESIFYRHPLLAMIRPDCVVSRLCRDSFAGYALSQVKRAKGLNKKIFNPITGDPPCPLDYCHIIGSDQTYPAETWLTRQHLQAERCGLSVLPHVQGGYWLFYADDCQEPIRFNGLFRTDNPAAPSQDVCLSSIPKGLKPRAWLVFNKDGYARSLRDYHAYRQWEQERNPARYQGTLAHGNGYDAKNMMHTFRLLRMAQEIATSGQPLVRRPDRAELLAIKSGQFDYDLLMAKAAAELAAIDASFATSTLPASPDSGQIEGWAVAIRKAWYAERACA</sequence>
<gene>
    <name evidence="1" type="ORF">CEK71_08710</name>
</gene>
<reference evidence="1 2" key="1">
    <citation type="submission" date="2017-06" db="EMBL/GenBank/DDBJ databases">
        <title>Genome Sequencing of the methanotroph Methylovulum psychrotolerants str. HV10-M2 isolated from a high-altitude environment.</title>
        <authorList>
            <person name="Mateos-Rivera A."/>
        </authorList>
    </citation>
    <scope>NUCLEOTIDE SEQUENCE [LARGE SCALE GENOMIC DNA]</scope>
    <source>
        <strain evidence="1 2">HV10_M2</strain>
    </source>
</reference>
<accession>A0A1Z4BXZ7</accession>
<dbReference type="GO" id="GO:0016740">
    <property type="term" value="F:transferase activity"/>
    <property type="evidence" value="ECO:0007669"/>
    <property type="project" value="UniProtKB-KW"/>
</dbReference>
<dbReference type="RefSeq" id="WP_088619032.1">
    <property type="nucleotide sequence ID" value="NZ_CP022129.1"/>
</dbReference>
<dbReference type="PANTHER" id="PTHR34817">
    <property type="entry name" value="NUCLEOTIDYLTRANSFERASE"/>
    <property type="match status" value="1"/>
</dbReference>